<dbReference type="EMBL" id="EQ962660">
    <property type="protein sequence ID" value="EED12088.1"/>
    <property type="molecule type" value="Genomic_DNA"/>
</dbReference>
<dbReference type="InParanoid" id="B8MSX3"/>
<keyword evidence="5" id="KW-1185">Reference proteome</keyword>
<dbReference type="RefSeq" id="XP_002487742.1">
    <property type="nucleotide sequence ID" value="XM_002487697.1"/>
</dbReference>
<feature type="domain" description="DUF7708" evidence="2">
    <location>
        <begin position="74"/>
        <end position="209"/>
    </location>
</feature>
<evidence type="ECO:0000259" key="2">
    <source>
        <dbReference type="Pfam" id="PF24809"/>
    </source>
</evidence>
<dbReference type="InterPro" id="IPR027417">
    <property type="entry name" value="P-loop_NTPase"/>
</dbReference>
<organism evidence="4 5">
    <name type="scientific">Talaromyces stipitatus (strain ATCC 10500 / CBS 375.48 / QM 6759 / NRRL 1006)</name>
    <name type="common">Penicillium stipitatum</name>
    <dbReference type="NCBI Taxonomy" id="441959"/>
    <lineage>
        <taxon>Eukaryota</taxon>
        <taxon>Fungi</taxon>
        <taxon>Dikarya</taxon>
        <taxon>Ascomycota</taxon>
        <taxon>Pezizomycotina</taxon>
        <taxon>Eurotiomycetes</taxon>
        <taxon>Eurotiomycetidae</taxon>
        <taxon>Eurotiales</taxon>
        <taxon>Trichocomaceae</taxon>
        <taxon>Talaromyces</taxon>
        <taxon>Talaromyces sect. Talaromyces</taxon>
    </lineage>
</organism>
<sequence>MAVALTRIGKLTPEIQLAQAISEFEAILTLDDKSVLRNLKNRHPPDAIDIVRLTAEIDRSSQFSRKCVGTRFSNVLRAIQAFTSVGDMVVGGSQNMMASGLWASVRFTLQLATNHVSFLEKFSTLFMEIGRSAPRYQELALVYHRSSDLQKTICEYFITLVQLCTKAVQFTRRNGLNRLLVTTLRSFDSEFGDSIQKLGALGNAIKEEVIFLSAKTQQEEARENSMFRSLLLDRFDKSSEMRRKLAAKLSLLDACSAYDYASTWRRIRKKGKTASLSDCNEYITWRDNPGVTNPLICFGKLGSGKSVFTASLIEDLLLSVPKGATAYFVCRHDVTESLQSRTILGSLIRQWLEFMDLKDILDAMDQRAQLLPHTLNLDELVSMCRKLLSAKLQGKSMFLVIDGLDDCAEREKRIVMQHLHDFAENSTLRLFLTTRSELELTSSLVDKHFPRRSKMQISLQENDISDYVNDELQRRLESGSLALNDPRTIVDIQDILIANAHGMFLWVVLQIDSICNEESDDAILTALRDLPRDLPAVYDRILHRSSLSTYSKKLLQIISAVYRPLTLWELREALSVRPGDDTMDEKKFITDIQKTISSCGSLLELDDETLTVHFVHPSAKQHLLYPDTAHTSNLSIRFSNVEASCLMGGICVTYLNWGVFESQLTSRHTPWQISGSDAVSASVKFPLRSASVSRKVAQMYLKRTLRLSSSTSASSFDFKGALMEAYSGKDKKQPVEEFFFLSYAVKYWLEHSGKLNNSMGRVWTLWQKLVNNPPSIITSFPWDESDDHVYLHAQMRRAQWAFDNRHQALVLFLMKNDKESYLRLVELIEETALAQQLKGDWEIATDIRHNIVESLASAFAAAPLDVLRATWNLALSYQATEGNEEMLESLLTDFLLKLKMDYSPFIDSILDTSAAFQRARNHTRHKAIAEQTLNLAYSMSSRLLGNRDVNTLRLRHDIEHFEERHAKSLAL</sequence>
<name>B8MSX3_TALSN</name>
<dbReference type="GeneID" id="8098653"/>
<dbReference type="PANTHER" id="PTHR10039:SF10">
    <property type="entry name" value="NACHT DOMAIN-CONTAINING PROTEIN"/>
    <property type="match status" value="1"/>
</dbReference>
<dbReference type="HOGENOM" id="CLU_000288_34_3_1"/>
<evidence type="ECO:0000256" key="1">
    <source>
        <dbReference type="ARBA" id="ARBA00022737"/>
    </source>
</evidence>
<feature type="domain" description="Nephrocystin 3-like N-terminal" evidence="3">
    <location>
        <begin position="277"/>
        <end position="435"/>
    </location>
</feature>
<dbReference type="OMA" id="IFMTAGR"/>
<dbReference type="PhylomeDB" id="B8MSX3"/>
<protein>
    <submittedName>
        <fullName evidence="4">NACHT domain protein</fullName>
    </submittedName>
</protein>
<dbReference type="Gene3D" id="3.40.50.300">
    <property type="entry name" value="P-loop containing nucleotide triphosphate hydrolases"/>
    <property type="match status" value="1"/>
</dbReference>
<dbReference type="Proteomes" id="UP000001745">
    <property type="component" value="Unassembled WGS sequence"/>
</dbReference>
<reference evidence="5" key="1">
    <citation type="journal article" date="2015" name="Genome Announc.">
        <title>Genome sequence of the AIDS-associated pathogen Penicillium marneffei (ATCC18224) and its near taxonomic relative Talaromyces stipitatus (ATCC10500).</title>
        <authorList>
            <person name="Nierman W.C."/>
            <person name="Fedorova-Abrams N.D."/>
            <person name="Andrianopoulos A."/>
        </authorList>
    </citation>
    <scope>NUCLEOTIDE SEQUENCE [LARGE SCALE GENOMIC DNA]</scope>
    <source>
        <strain evidence="5">ATCC 10500 / CBS 375.48 / QM 6759 / NRRL 1006</strain>
    </source>
</reference>
<proteinExistence type="predicted"/>
<dbReference type="PANTHER" id="PTHR10039">
    <property type="entry name" value="AMELOGENIN"/>
    <property type="match status" value="1"/>
</dbReference>
<dbReference type="VEuPathDB" id="FungiDB:TSTA_001590"/>
<keyword evidence="1" id="KW-0677">Repeat</keyword>
<dbReference type="InterPro" id="IPR056125">
    <property type="entry name" value="DUF7708"/>
</dbReference>
<gene>
    <name evidence="4" type="ORF">TSTA_001590</name>
</gene>
<dbReference type="InterPro" id="IPR056884">
    <property type="entry name" value="NPHP3-like_N"/>
</dbReference>
<evidence type="ECO:0000313" key="5">
    <source>
        <dbReference type="Proteomes" id="UP000001745"/>
    </source>
</evidence>
<accession>B8MSX3</accession>
<dbReference type="STRING" id="441959.B8MSX3"/>
<dbReference type="SUPFAM" id="SSF52540">
    <property type="entry name" value="P-loop containing nucleoside triphosphate hydrolases"/>
    <property type="match status" value="1"/>
</dbReference>
<evidence type="ECO:0000259" key="3">
    <source>
        <dbReference type="Pfam" id="PF24883"/>
    </source>
</evidence>
<dbReference type="AlphaFoldDB" id="B8MSX3"/>
<dbReference type="eggNOG" id="KOG0504">
    <property type="taxonomic scope" value="Eukaryota"/>
</dbReference>
<dbReference type="Pfam" id="PF24809">
    <property type="entry name" value="DUF7708"/>
    <property type="match status" value="1"/>
</dbReference>
<dbReference type="Pfam" id="PF24883">
    <property type="entry name" value="NPHP3_N"/>
    <property type="match status" value="1"/>
</dbReference>
<dbReference type="OrthoDB" id="4223005at2759"/>
<evidence type="ECO:0000313" key="4">
    <source>
        <dbReference type="EMBL" id="EED12088.1"/>
    </source>
</evidence>